<sequence>MGLIYNDGMPYYEVPELTEEEKAMPASRFYTDYKLYPPNPLQQQILDAGPMAVEDAIPIEHWLDHLQIKGYPKVCYGYTMMPEGYGFYIEYSVSPVTWQGKWRRWYGKWYNQHSKSMVQGQGNLRYKIWNPLDHWDHRFVNGENDKDGVWSLETLDLGATGDPSKGIPAISHNIDLRDYGLSEERYQKLLDANCRADACWEEFEGHPGHHLVLRFSRPCPLGGRESINCEWMGFYAKDGKIIRDEDTPVDNTYLKNVLTHNTIERQHLYEVLPDLYEAYSALPVDKD</sequence>
<dbReference type="OrthoDB" id="2052122at2"/>
<dbReference type="AlphaFoldDB" id="C6LBF9"/>
<comment type="caution">
    <text evidence="7">The sequence shown here is derived from an EMBL/GenBank/DDBJ whole genome shotgun (WGS) entry which is preliminary data.</text>
</comment>
<evidence type="ECO:0000256" key="3">
    <source>
        <dbReference type="ARBA" id="ARBA00022801"/>
    </source>
</evidence>
<keyword evidence="2" id="KW-0479">Metal-binding</keyword>
<keyword evidence="3" id="KW-0378">Hydrolase</keyword>
<evidence type="ECO:0000256" key="2">
    <source>
        <dbReference type="ARBA" id="ARBA00022723"/>
    </source>
</evidence>
<accession>C6LBF9</accession>
<dbReference type="STRING" id="168384.SAMN05660368_01413"/>
<evidence type="ECO:0000256" key="5">
    <source>
        <dbReference type="ARBA" id="ARBA00023459"/>
    </source>
</evidence>
<name>C6LBF9_9FIRM</name>
<evidence type="ECO:0000256" key="1">
    <source>
        <dbReference type="ARBA" id="ARBA00001947"/>
    </source>
</evidence>
<evidence type="ECO:0000313" key="8">
    <source>
        <dbReference type="Proteomes" id="UP000005561"/>
    </source>
</evidence>
<dbReference type="RefSeq" id="WP_006860751.1">
    <property type="nucleotide sequence ID" value="NZ_ACCL02000003.1"/>
</dbReference>
<dbReference type="Proteomes" id="UP000005561">
    <property type="component" value="Unassembled WGS sequence"/>
</dbReference>
<feature type="domain" description="DAPG hydrolase PhiG" evidence="6">
    <location>
        <begin position="64"/>
        <end position="277"/>
    </location>
</feature>
<dbReference type="EMBL" id="ACCL02000003">
    <property type="protein sequence ID" value="EET62290.1"/>
    <property type="molecule type" value="Genomic_DNA"/>
</dbReference>
<evidence type="ECO:0000313" key="7">
    <source>
        <dbReference type="EMBL" id="EET62290.1"/>
    </source>
</evidence>
<dbReference type="Pfam" id="PF18089">
    <property type="entry name" value="DAPG_hydrolase"/>
    <property type="match status" value="1"/>
</dbReference>
<protein>
    <recommendedName>
        <fullName evidence="6">DAPG hydrolase PhiG domain-containing protein</fullName>
    </recommendedName>
</protein>
<proteinExistence type="inferred from homology"/>
<evidence type="ECO:0000259" key="6">
    <source>
        <dbReference type="Pfam" id="PF18089"/>
    </source>
</evidence>
<comment type="similarity">
    <text evidence="5">Belongs to the DAPG/phloretin hydrolase family.</text>
</comment>
<dbReference type="GO" id="GO:0016787">
    <property type="term" value="F:hydrolase activity"/>
    <property type="evidence" value="ECO:0007669"/>
    <property type="project" value="UniProtKB-KW"/>
</dbReference>
<keyword evidence="4" id="KW-0862">Zinc</keyword>
<organism evidence="7 8">
    <name type="scientific">Marvinbryantia formatexigens DSM 14469</name>
    <dbReference type="NCBI Taxonomy" id="478749"/>
    <lineage>
        <taxon>Bacteria</taxon>
        <taxon>Bacillati</taxon>
        <taxon>Bacillota</taxon>
        <taxon>Clostridia</taxon>
        <taxon>Lachnospirales</taxon>
        <taxon>Lachnospiraceae</taxon>
        <taxon>Marvinbryantia</taxon>
    </lineage>
</organism>
<reference evidence="7" key="1">
    <citation type="submission" date="2009-07" db="EMBL/GenBank/DDBJ databases">
        <authorList>
            <person name="Weinstock G."/>
            <person name="Sodergren E."/>
            <person name="Clifton S."/>
            <person name="Fulton L."/>
            <person name="Fulton B."/>
            <person name="Courtney L."/>
            <person name="Fronick C."/>
            <person name="Harrison M."/>
            <person name="Strong C."/>
            <person name="Farmer C."/>
            <person name="Delahaunty K."/>
            <person name="Markovic C."/>
            <person name="Hall O."/>
            <person name="Minx P."/>
            <person name="Tomlinson C."/>
            <person name="Mitreva M."/>
            <person name="Nelson J."/>
            <person name="Hou S."/>
            <person name="Wollam A."/>
            <person name="Pepin K.H."/>
            <person name="Johnson M."/>
            <person name="Bhonagiri V."/>
            <person name="Nash W.E."/>
            <person name="Warren W."/>
            <person name="Chinwalla A."/>
            <person name="Mardis E.R."/>
            <person name="Wilson R.K."/>
        </authorList>
    </citation>
    <scope>NUCLEOTIDE SEQUENCE [LARGE SCALE GENOMIC DNA]</scope>
    <source>
        <strain evidence="7">DSM 14469</strain>
    </source>
</reference>
<gene>
    <name evidence="7" type="ORF">BRYFOR_05954</name>
</gene>
<dbReference type="InterPro" id="IPR041526">
    <property type="entry name" value="DAPG_hydrolase"/>
</dbReference>
<dbReference type="GO" id="GO:0046872">
    <property type="term" value="F:metal ion binding"/>
    <property type="evidence" value="ECO:0007669"/>
    <property type="project" value="UniProtKB-KW"/>
</dbReference>
<evidence type="ECO:0000256" key="4">
    <source>
        <dbReference type="ARBA" id="ARBA00022833"/>
    </source>
</evidence>
<keyword evidence="8" id="KW-1185">Reference proteome</keyword>
<comment type="cofactor">
    <cofactor evidence="1">
        <name>Zn(2+)</name>
        <dbReference type="ChEBI" id="CHEBI:29105"/>
    </cofactor>
</comment>